<evidence type="ECO:0000256" key="6">
    <source>
        <dbReference type="ARBA" id="ARBA00012180"/>
    </source>
</evidence>
<dbReference type="InterPro" id="IPR024567">
    <property type="entry name" value="RNase_HII/HIII_dom"/>
</dbReference>
<evidence type="ECO:0000256" key="14">
    <source>
        <dbReference type="HAMAP-Rule" id="MF_00052"/>
    </source>
</evidence>
<keyword evidence="20" id="KW-1185">Reference proteome</keyword>
<evidence type="ECO:0000256" key="5">
    <source>
        <dbReference type="ARBA" id="ARBA00007383"/>
    </source>
</evidence>
<evidence type="ECO:0000256" key="9">
    <source>
        <dbReference type="ARBA" id="ARBA00022722"/>
    </source>
</evidence>
<dbReference type="Pfam" id="PF01351">
    <property type="entry name" value="RNase_HII"/>
    <property type="match status" value="1"/>
</dbReference>
<evidence type="ECO:0000259" key="18">
    <source>
        <dbReference type="PROSITE" id="PS51975"/>
    </source>
</evidence>
<gene>
    <name evidence="14" type="primary">rnhB</name>
    <name evidence="19" type="ORF">GCM10022226_21140</name>
</gene>
<feature type="binding site" evidence="14 15">
    <location>
        <position position="80"/>
    </location>
    <ligand>
        <name>a divalent metal cation</name>
        <dbReference type="ChEBI" id="CHEBI:60240"/>
    </ligand>
</feature>
<comment type="caution">
    <text evidence="19">The sequence shown here is derived from an EMBL/GenBank/DDBJ whole genome shotgun (WGS) entry which is preliminary data.</text>
</comment>
<dbReference type="RefSeq" id="WP_344937279.1">
    <property type="nucleotide sequence ID" value="NZ_BAAAZR010000002.1"/>
</dbReference>
<evidence type="ECO:0000256" key="12">
    <source>
        <dbReference type="ARBA" id="ARBA00022801"/>
    </source>
</evidence>
<dbReference type="NCBIfam" id="NF000595">
    <property type="entry name" value="PRK00015.1-3"/>
    <property type="match status" value="1"/>
</dbReference>
<dbReference type="PROSITE" id="PS51975">
    <property type="entry name" value="RNASE_H_2"/>
    <property type="match status" value="1"/>
</dbReference>
<dbReference type="InterPro" id="IPR001352">
    <property type="entry name" value="RNase_HII/HIII"/>
</dbReference>
<evidence type="ECO:0000313" key="20">
    <source>
        <dbReference type="Proteomes" id="UP001500888"/>
    </source>
</evidence>
<dbReference type="PANTHER" id="PTHR10954:SF18">
    <property type="entry name" value="RIBONUCLEASE HII"/>
    <property type="match status" value="1"/>
</dbReference>
<evidence type="ECO:0000256" key="8">
    <source>
        <dbReference type="ARBA" id="ARBA00022490"/>
    </source>
</evidence>
<keyword evidence="10 14" id="KW-0479">Metal-binding</keyword>
<evidence type="ECO:0000256" key="16">
    <source>
        <dbReference type="RuleBase" id="RU003515"/>
    </source>
</evidence>
<dbReference type="EC" id="3.1.26.4" evidence="6 14"/>
<dbReference type="InterPro" id="IPR012337">
    <property type="entry name" value="RNaseH-like_sf"/>
</dbReference>
<evidence type="ECO:0000256" key="11">
    <source>
        <dbReference type="ARBA" id="ARBA00022759"/>
    </source>
</evidence>
<keyword evidence="12 14" id="KW-0378">Hydrolase</keyword>
<accession>A0ABP7HSH3</accession>
<organism evidence="19 20">
    <name type="scientific">Sphaerisporangium flaviroseum</name>
    <dbReference type="NCBI Taxonomy" id="509199"/>
    <lineage>
        <taxon>Bacteria</taxon>
        <taxon>Bacillati</taxon>
        <taxon>Actinomycetota</taxon>
        <taxon>Actinomycetes</taxon>
        <taxon>Streptosporangiales</taxon>
        <taxon>Streptosporangiaceae</taxon>
        <taxon>Sphaerisporangium</taxon>
    </lineage>
</organism>
<dbReference type="SUPFAM" id="SSF53098">
    <property type="entry name" value="Ribonuclease H-like"/>
    <property type="match status" value="1"/>
</dbReference>
<evidence type="ECO:0000256" key="3">
    <source>
        <dbReference type="ARBA" id="ARBA00004065"/>
    </source>
</evidence>
<dbReference type="EMBL" id="BAAAZR010000002">
    <property type="protein sequence ID" value="GAA3801224.1"/>
    <property type="molecule type" value="Genomic_DNA"/>
</dbReference>
<dbReference type="PANTHER" id="PTHR10954">
    <property type="entry name" value="RIBONUCLEASE H2 SUBUNIT A"/>
    <property type="match status" value="1"/>
</dbReference>
<comment type="subcellular location">
    <subcellularLocation>
        <location evidence="4 14">Cytoplasm</location>
    </subcellularLocation>
</comment>
<evidence type="ECO:0000256" key="17">
    <source>
        <dbReference type="SAM" id="MobiDB-lite"/>
    </source>
</evidence>
<keyword evidence="8 14" id="KW-0963">Cytoplasm</keyword>
<keyword evidence="11 14" id="KW-0255">Endonuclease</keyword>
<comment type="cofactor">
    <cofactor evidence="2">
        <name>Mg(2+)</name>
        <dbReference type="ChEBI" id="CHEBI:18420"/>
    </cofactor>
</comment>
<evidence type="ECO:0000256" key="2">
    <source>
        <dbReference type="ARBA" id="ARBA00001946"/>
    </source>
</evidence>
<comment type="cofactor">
    <cofactor evidence="14 15">
        <name>Mn(2+)</name>
        <dbReference type="ChEBI" id="CHEBI:29035"/>
    </cofactor>
    <cofactor evidence="14 15">
        <name>Mg(2+)</name>
        <dbReference type="ChEBI" id="CHEBI:18420"/>
    </cofactor>
    <text evidence="14 15">Manganese or magnesium. Binds 1 divalent metal ion per monomer in the absence of substrate. May bind a second metal ion after substrate binding.</text>
</comment>
<evidence type="ECO:0000256" key="1">
    <source>
        <dbReference type="ARBA" id="ARBA00000077"/>
    </source>
</evidence>
<sequence>MRIPRTPDGRPDDHTTARPGPRPSTDTPSTPASASTGAPDTLPGLGGVAAGSRGAAGRIASYQIEQELRAGGAVRIAGVDEVGRGAWAGPVVVCAAVTGLGPPPELPGRGGRPVRLTDSKLLTRAHREAFAEVLPGWLAGHAIGQSGPEEIDEFGMTEALRRAAVRALEALPQRPDMIILDGEHDFLRRPWPVRCEVKADQRSITVAAASVLAKVHRDRLMAALAADHPAYGFADSAGYPSPVHQRALAAHGPTPYHRLSWSYLDDLPRWRHLRKHRDPHAGSGQLSLL</sequence>
<feature type="compositionally biased region" description="Low complexity" evidence="17">
    <location>
        <begin position="23"/>
        <end position="41"/>
    </location>
</feature>
<evidence type="ECO:0000256" key="7">
    <source>
        <dbReference type="ARBA" id="ARBA00019179"/>
    </source>
</evidence>
<proteinExistence type="inferred from homology"/>
<evidence type="ECO:0000256" key="4">
    <source>
        <dbReference type="ARBA" id="ARBA00004496"/>
    </source>
</evidence>
<feature type="binding site" evidence="14 15">
    <location>
        <position position="181"/>
    </location>
    <ligand>
        <name>a divalent metal cation</name>
        <dbReference type="ChEBI" id="CHEBI:60240"/>
    </ligand>
</feature>
<dbReference type="InterPro" id="IPR036397">
    <property type="entry name" value="RNaseH_sf"/>
</dbReference>
<feature type="region of interest" description="Disordered" evidence="17">
    <location>
        <begin position="1"/>
        <end position="49"/>
    </location>
</feature>
<dbReference type="InterPro" id="IPR022898">
    <property type="entry name" value="RNase_HII"/>
</dbReference>
<feature type="domain" description="RNase H type-2" evidence="18">
    <location>
        <begin position="74"/>
        <end position="273"/>
    </location>
</feature>
<feature type="binding site" evidence="14 15">
    <location>
        <position position="81"/>
    </location>
    <ligand>
        <name>a divalent metal cation</name>
        <dbReference type="ChEBI" id="CHEBI:60240"/>
    </ligand>
</feature>
<comment type="function">
    <text evidence="3 14 16">Endonuclease that specifically degrades the RNA of RNA-DNA hybrids.</text>
</comment>
<reference evidence="20" key="1">
    <citation type="journal article" date="2019" name="Int. J. Syst. Evol. Microbiol.">
        <title>The Global Catalogue of Microorganisms (GCM) 10K type strain sequencing project: providing services to taxonomists for standard genome sequencing and annotation.</title>
        <authorList>
            <consortium name="The Broad Institute Genomics Platform"/>
            <consortium name="The Broad Institute Genome Sequencing Center for Infectious Disease"/>
            <person name="Wu L."/>
            <person name="Ma J."/>
        </authorList>
    </citation>
    <scope>NUCLEOTIDE SEQUENCE [LARGE SCALE GENOMIC DNA]</scope>
    <source>
        <strain evidence="20">JCM 16908</strain>
    </source>
</reference>
<comment type="similarity">
    <text evidence="5 14 16">Belongs to the RNase HII family.</text>
</comment>
<protein>
    <recommendedName>
        <fullName evidence="7 14">Ribonuclease HII</fullName>
        <shortName evidence="14">RNase HII</shortName>
        <ecNumber evidence="6 14">3.1.26.4</ecNumber>
    </recommendedName>
</protein>
<evidence type="ECO:0000313" key="19">
    <source>
        <dbReference type="EMBL" id="GAA3801224.1"/>
    </source>
</evidence>
<feature type="compositionally biased region" description="Basic and acidic residues" evidence="17">
    <location>
        <begin position="1"/>
        <end position="16"/>
    </location>
</feature>
<name>A0ABP7HSH3_9ACTN</name>
<dbReference type="Gene3D" id="3.30.420.10">
    <property type="entry name" value="Ribonuclease H-like superfamily/Ribonuclease H"/>
    <property type="match status" value="1"/>
</dbReference>
<keyword evidence="9 14" id="KW-0540">Nuclease</keyword>
<comment type="catalytic activity">
    <reaction evidence="1 14 15 16">
        <text>Endonucleolytic cleavage to 5'-phosphomonoester.</text>
        <dbReference type="EC" id="3.1.26.4"/>
    </reaction>
</comment>
<evidence type="ECO:0000256" key="13">
    <source>
        <dbReference type="ARBA" id="ARBA00023211"/>
    </source>
</evidence>
<evidence type="ECO:0000256" key="15">
    <source>
        <dbReference type="PROSITE-ProRule" id="PRU01319"/>
    </source>
</evidence>
<keyword evidence="13 14" id="KW-0464">Manganese</keyword>
<dbReference type="HAMAP" id="MF_00052_B">
    <property type="entry name" value="RNase_HII_B"/>
    <property type="match status" value="1"/>
</dbReference>
<dbReference type="Proteomes" id="UP001500888">
    <property type="component" value="Unassembled WGS sequence"/>
</dbReference>
<dbReference type="CDD" id="cd07182">
    <property type="entry name" value="RNase_HII_bacteria_HII_like"/>
    <property type="match status" value="1"/>
</dbReference>
<evidence type="ECO:0000256" key="10">
    <source>
        <dbReference type="ARBA" id="ARBA00022723"/>
    </source>
</evidence>